<comment type="caution">
    <text evidence="2">The sequence shown here is derived from an EMBL/GenBank/DDBJ whole genome shotgun (WGS) entry which is preliminary data.</text>
</comment>
<proteinExistence type="predicted"/>
<evidence type="ECO:0000313" key="3">
    <source>
        <dbReference type="Proteomes" id="UP000615796"/>
    </source>
</evidence>
<gene>
    <name evidence="2" type="ORF">H8Q88_07960</name>
</gene>
<dbReference type="Pfam" id="PF11143">
    <property type="entry name" value="DUF2919"/>
    <property type="match status" value="1"/>
</dbReference>
<feature type="transmembrane region" description="Helical" evidence="1">
    <location>
        <begin position="12"/>
        <end position="37"/>
    </location>
</feature>
<protein>
    <submittedName>
        <fullName evidence="2">DUF2919 domain-containing protein</fullName>
    </submittedName>
</protein>
<dbReference type="Proteomes" id="UP000615796">
    <property type="component" value="Unassembled WGS sequence"/>
</dbReference>
<evidence type="ECO:0000313" key="2">
    <source>
        <dbReference type="EMBL" id="MBC5850898.1"/>
    </source>
</evidence>
<name>A0A9X0R8Z9_VIBME</name>
<evidence type="ECO:0000256" key="1">
    <source>
        <dbReference type="SAM" id="Phobius"/>
    </source>
</evidence>
<dbReference type="RefSeq" id="WP_110166554.1">
    <property type="nucleotide sequence ID" value="NZ_JACRUP010000003.1"/>
</dbReference>
<accession>A0A9X0R8Z9</accession>
<dbReference type="EMBL" id="JACRUP010000003">
    <property type="protein sequence ID" value="MBC5850898.1"/>
    <property type="molecule type" value="Genomic_DNA"/>
</dbReference>
<keyword evidence="1" id="KW-0472">Membrane</keyword>
<keyword evidence="1" id="KW-1133">Transmembrane helix</keyword>
<dbReference type="AlphaFoldDB" id="A0A9X0R8Z9"/>
<organism evidence="2 3">
    <name type="scientific">Vibrio metschnikovii</name>
    <dbReference type="NCBI Taxonomy" id="28172"/>
    <lineage>
        <taxon>Bacteria</taxon>
        <taxon>Pseudomonadati</taxon>
        <taxon>Pseudomonadota</taxon>
        <taxon>Gammaproteobacteria</taxon>
        <taxon>Vibrionales</taxon>
        <taxon>Vibrionaceae</taxon>
        <taxon>Vibrio</taxon>
    </lineage>
</organism>
<keyword evidence="1" id="KW-0812">Transmembrane</keyword>
<dbReference type="InterPro" id="IPR021318">
    <property type="entry name" value="DUF2919"/>
</dbReference>
<reference evidence="2" key="1">
    <citation type="submission" date="2020-08" db="EMBL/GenBank/DDBJ databases">
        <title>Genome Sequencing and Pan-Genome Analysis of Migratory bird Vibrio Strains, Inner Mongolia.</title>
        <authorList>
            <person name="Zheng L."/>
        </authorList>
    </citation>
    <scope>NUCLEOTIDE SEQUENCE</scope>
    <source>
        <strain evidence="2">M13F</strain>
    </source>
</reference>
<sequence length="154" mass="18124">MLYCLERYDRYGFLKAPLLVWFIWLFLAKAWVVFVVAGVSRDHGSTILTLFYPDHSLFYLGLSMGMPSLVLMWLINLRTPDRSWINGIVSSGRSLTLFMVGLQFIQTLYHVYLEQGSFDWVNAITLIVLLWCFLYLFNSRIVRDCFRRPFTESN</sequence>
<feature type="transmembrane region" description="Helical" evidence="1">
    <location>
        <begin position="57"/>
        <end position="75"/>
    </location>
</feature>
<feature type="transmembrane region" description="Helical" evidence="1">
    <location>
        <begin position="95"/>
        <end position="112"/>
    </location>
</feature>
<feature type="transmembrane region" description="Helical" evidence="1">
    <location>
        <begin position="118"/>
        <end position="138"/>
    </location>
</feature>
<keyword evidence="3" id="KW-1185">Reference proteome</keyword>